<dbReference type="InterPro" id="IPR007436">
    <property type="entry name" value="DUF485"/>
</dbReference>
<dbReference type="Proteomes" id="UP000245216">
    <property type="component" value="Unassembled WGS sequence"/>
</dbReference>
<proteinExistence type="predicted"/>
<name>A0A2U2BNK4_ALCFA</name>
<gene>
    <name evidence="2" type="ORF">DF183_02315</name>
    <name evidence="3" type="ORF">M2J83_13675</name>
</gene>
<sequence length="103" mass="11275">MSSANTVVTAVTQHPAYQELLRRRNRMSLIFFGLTVIVYAGFILTLAFDPELFSRSVGSMTMTIGVLSAAIVLLSAVVLVSAFVYISNKVYDPLLAQIMKDVT</sequence>
<organism evidence="2 4">
    <name type="scientific">Alcaligenes faecalis</name>
    <dbReference type="NCBI Taxonomy" id="511"/>
    <lineage>
        <taxon>Bacteria</taxon>
        <taxon>Pseudomonadati</taxon>
        <taxon>Pseudomonadota</taxon>
        <taxon>Betaproteobacteria</taxon>
        <taxon>Burkholderiales</taxon>
        <taxon>Alcaligenaceae</taxon>
        <taxon>Alcaligenes</taxon>
    </lineage>
</organism>
<dbReference type="EMBL" id="CP096916">
    <property type="protein sequence ID" value="WBM36856.1"/>
    <property type="molecule type" value="Genomic_DNA"/>
</dbReference>
<reference evidence="2 4" key="1">
    <citation type="submission" date="2018-05" db="EMBL/GenBank/DDBJ databases">
        <title>Genome Sequence of an Efficient Indole-Degrading Bacterium, Alcaligenes sp.YBY.</title>
        <authorList>
            <person name="Yang B."/>
        </authorList>
    </citation>
    <scope>NUCLEOTIDE SEQUENCE [LARGE SCALE GENOMIC DNA]</scope>
    <source>
        <strain evidence="2 4">YBY</strain>
    </source>
</reference>
<evidence type="ECO:0000313" key="4">
    <source>
        <dbReference type="Proteomes" id="UP000245216"/>
    </source>
</evidence>
<dbReference type="EMBL" id="QEXO01000001">
    <property type="protein sequence ID" value="PWE15588.1"/>
    <property type="molecule type" value="Genomic_DNA"/>
</dbReference>
<dbReference type="PANTHER" id="PTHR38598:SF1">
    <property type="entry name" value="INNER MEMBRANE PROTEIN YJCH"/>
    <property type="match status" value="1"/>
</dbReference>
<dbReference type="Pfam" id="PF04341">
    <property type="entry name" value="DUF485"/>
    <property type="match status" value="1"/>
</dbReference>
<evidence type="ECO:0000256" key="1">
    <source>
        <dbReference type="SAM" id="Phobius"/>
    </source>
</evidence>
<dbReference type="RefSeq" id="WP_042481823.1">
    <property type="nucleotide sequence ID" value="NZ_CAXOKM010000004.1"/>
</dbReference>
<protein>
    <submittedName>
        <fullName evidence="2">DUF485 domain-containing protein</fullName>
    </submittedName>
</protein>
<accession>A0A2U2BNK4</accession>
<reference evidence="2 4" key="2">
    <citation type="submission" date="2018-05" db="EMBL/GenBank/DDBJ databases">
        <authorList>
            <person name="Lanie J.A."/>
            <person name="Ng W.-L."/>
            <person name="Kazmierczak K.M."/>
            <person name="Andrzejewski T.M."/>
            <person name="Davidsen T.M."/>
            <person name="Wayne K.J."/>
            <person name="Tettelin H."/>
            <person name="Glass J.I."/>
            <person name="Rusch D."/>
            <person name="Podicherti R."/>
            <person name="Tsui H.-C.T."/>
            <person name="Winkler M.E."/>
        </authorList>
    </citation>
    <scope>NUCLEOTIDE SEQUENCE [LARGE SCALE GENOMIC DNA]</scope>
    <source>
        <strain evidence="2 4">YBY</strain>
    </source>
</reference>
<feature type="transmembrane region" description="Helical" evidence="1">
    <location>
        <begin position="29"/>
        <end position="48"/>
    </location>
</feature>
<dbReference type="OrthoDB" id="5297034at2"/>
<reference evidence="3 5" key="3">
    <citation type="submission" date="2022-05" db="EMBL/GenBank/DDBJ databases">
        <title>Complete sequence of strain NY11312.</title>
        <authorList>
            <person name="Zhou D."/>
        </authorList>
    </citation>
    <scope>NUCLEOTIDE SEQUENCE [LARGE SCALE GENOMIC DNA]</scope>
    <source>
        <strain evidence="3 5">NY11312</strain>
    </source>
</reference>
<dbReference type="Proteomes" id="UP001211866">
    <property type="component" value="Chromosome"/>
</dbReference>
<feature type="transmembrane region" description="Helical" evidence="1">
    <location>
        <begin position="60"/>
        <end position="86"/>
    </location>
</feature>
<dbReference type="PANTHER" id="PTHR38598">
    <property type="entry name" value="INNER MEMBRANE PROTEIN YJCH"/>
    <property type="match status" value="1"/>
</dbReference>
<keyword evidence="1" id="KW-0812">Transmembrane</keyword>
<dbReference type="GO" id="GO:0005886">
    <property type="term" value="C:plasma membrane"/>
    <property type="evidence" value="ECO:0007669"/>
    <property type="project" value="TreeGrafter"/>
</dbReference>
<dbReference type="InterPro" id="IPR052959">
    <property type="entry name" value="Inner_membrane_assoc"/>
</dbReference>
<dbReference type="STRING" id="511.UZ73_02580"/>
<evidence type="ECO:0000313" key="2">
    <source>
        <dbReference type="EMBL" id="PWE15588.1"/>
    </source>
</evidence>
<evidence type="ECO:0000313" key="3">
    <source>
        <dbReference type="EMBL" id="WBM36856.1"/>
    </source>
</evidence>
<keyword evidence="5" id="KW-1185">Reference proteome</keyword>
<keyword evidence="1" id="KW-1133">Transmembrane helix</keyword>
<dbReference type="AlphaFoldDB" id="A0A2U2BNK4"/>
<keyword evidence="1" id="KW-0472">Membrane</keyword>
<evidence type="ECO:0000313" key="5">
    <source>
        <dbReference type="Proteomes" id="UP001211866"/>
    </source>
</evidence>